<comment type="subcellular location">
    <subcellularLocation>
        <location evidence="1">Membrane</location>
        <topology evidence="1">Multi-pass membrane protein</topology>
    </subcellularLocation>
</comment>
<reference evidence="7 8" key="1">
    <citation type="submission" date="2024-09" db="EMBL/GenBank/DDBJ databases">
        <title>Itraconazole resistance in Madurella fahalii resulting from another homologue of gene encoding cytochrome P450 14-alpha sterol demethylase (CYP51).</title>
        <authorList>
            <person name="Yoshioka I."/>
            <person name="Fahal A.H."/>
            <person name="Kaneko S."/>
            <person name="Yaguchi T."/>
        </authorList>
    </citation>
    <scope>NUCLEOTIDE SEQUENCE [LARGE SCALE GENOMIC DNA]</scope>
    <source>
        <strain evidence="7 8">IFM 68171</strain>
    </source>
</reference>
<evidence type="ECO:0000256" key="3">
    <source>
        <dbReference type="ARBA" id="ARBA00022989"/>
    </source>
</evidence>
<organism evidence="7 8">
    <name type="scientific">Madurella fahalii</name>
    <dbReference type="NCBI Taxonomy" id="1157608"/>
    <lineage>
        <taxon>Eukaryota</taxon>
        <taxon>Fungi</taxon>
        <taxon>Dikarya</taxon>
        <taxon>Ascomycota</taxon>
        <taxon>Pezizomycotina</taxon>
        <taxon>Sordariomycetes</taxon>
        <taxon>Sordariomycetidae</taxon>
        <taxon>Sordariales</taxon>
        <taxon>Sordariales incertae sedis</taxon>
        <taxon>Madurella</taxon>
    </lineage>
</organism>
<keyword evidence="2 6" id="KW-0812">Transmembrane</keyword>
<feature type="transmembrane region" description="Helical" evidence="6">
    <location>
        <begin position="569"/>
        <end position="589"/>
    </location>
</feature>
<evidence type="ECO:0000256" key="1">
    <source>
        <dbReference type="ARBA" id="ARBA00004141"/>
    </source>
</evidence>
<evidence type="ECO:0000256" key="6">
    <source>
        <dbReference type="SAM" id="Phobius"/>
    </source>
</evidence>
<dbReference type="EMBL" id="BAAFSV010000004">
    <property type="protein sequence ID" value="GAB1317577.1"/>
    <property type="molecule type" value="Genomic_DNA"/>
</dbReference>
<dbReference type="InterPro" id="IPR002523">
    <property type="entry name" value="MgTranspt_CorA/ZnTranspt_ZntB"/>
</dbReference>
<accession>A0ABQ0GIL9</accession>
<evidence type="ECO:0000256" key="2">
    <source>
        <dbReference type="ARBA" id="ARBA00022692"/>
    </source>
</evidence>
<dbReference type="GeneID" id="98178530"/>
<feature type="compositionally biased region" description="Gly residues" evidence="5">
    <location>
        <begin position="678"/>
        <end position="698"/>
    </location>
</feature>
<sequence>MNSSRPDEILRQADYHHEQYIKFLRLLHEAQAAAVSRTPRPNNCDTTSVPLTKAVSFGPGTGQPNGVERARRLTNDSPKVKPASIFDCLESAEESCDFLPLTPPSRTTWARASDVFVHSVSKPLKKESFSEESLVNHIRSIDEKRQDTVTALCDVWHKKNDVDASNVLTSFDTGEDNRYDSATYEIFEVGRDGGPKPMLTQPEPACSGGDGDGDNQDASVWRVLRHVNADGNAVGRMTILQEPSPLILAATHMSMQSHFDMDELYQHLVSTTGNKGKTKAYMNRAFETERLRQRSFFFVLKYYTVVGEGLTPAPWQAFDHRPPDRRSPDHIDIAECSSVLALSLGGDQTGEVRVKVRRRARTGVLYDTFAPWHLLNIQCFPDDEHSNRSDDSKKHFCNGPYAFLDALCVEYRDAVKRYAQLNEMITKLITPPNQFMFDVRLRDRLLFEDGNFTYSRRYFWAYNTLGVINEGIKSMRSAYTNTFTKDFWAGRHPVLWPHPDPDSPDGRDYATRMDILRQDLESAVADLQLMHDKNEMTRTEIRSLREQLFSGSSVKESRRAIEQGDNIKILTNVSMIFLPLTFVVGVFGITTFDISASDWRFPVTMVSVCIPFFVLVLVLQTRAAMQMVRRCGVLVEGYFRRIVFGRSAADRRQYHSYLSHYPQSSGSSAMGNGNNSGNSGGGGGGNGNGSGGRAGGDAVGPVRNGRRWKWKRWLRMARAARREKRRERARRTPVGFGQHQQQQQVWLRIWSVKWAAAWKARWWWPWKEKGAQPDSNV</sequence>
<evidence type="ECO:0000313" key="8">
    <source>
        <dbReference type="Proteomes" id="UP001628179"/>
    </source>
</evidence>
<feature type="compositionally biased region" description="Low complexity" evidence="5">
    <location>
        <begin position="664"/>
        <end position="677"/>
    </location>
</feature>
<evidence type="ECO:0000256" key="4">
    <source>
        <dbReference type="ARBA" id="ARBA00023136"/>
    </source>
</evidence>
<keyword evidence="4 6" id="KW-0472">Membrane</keyword>
<feature type="region of interest" description="Disordered" evidence="5">
    <location>
        <begin position="663"/>
        <end position="703"/>
    </location>
</feature>
<evidence type="ECO:0000313" key="7">
    <source>
        <dbReference type="EMBL" id="GAB1317577.1"/>
    </source>
</evidence>
<gene>
    <name evidence="7" type="ORF">MFIFM68171_07787</name>
</gene>
<dbReference type="SUPFAM" id="SSF144083">
    <property type="entry name" value="Magnesium transport protein CorA, transmembrane region"/>
    <property type="match status" value="1"/>
</dbReference>
<protein>
    <submittedName>
        <fullName evidence="7">GTPase-activator protein for ras-like GTPase containing protein</fullName>
    </submittedName>
</protein>
<evidence type="ECO:0000256" key="5">
    <source>
        <dbReference type="SAM" id="MobiDB-lite"/>
    </source>
</evidence>
<dbReference type="InterPro" id="IPR045863">
    <property type="entry name" value="CorA_TM1_TM2"/>
</dbReference>
<keyword evidence="3 6" id="KW-1133">Transmembrane helix</keyword>
<keyword evidence="8" id="KW-1185">Reference proteome</keyword>
<name>A0ABQ0GIL9_9PEZI</name>
<dbReference type="Pfam" id="PF01544">
    <property type="entry name" value="CorA"/>
    <property type="match status" value="1"/>
</dbReference>
<dbReference type="Gene3D" id="1.20.58.340">
    <property type="entry name" value="Magnesium transport protein CorA, transmembrane region"/>
    <property type="match status" value="1"/>
</dbReference>
<proteinExistence type="predicted"/>
<feature type="transmembrane region" description="Helical" evidence="6">
    <location>
        <begin position="601"/>
        <end position="619"/>
    </location>
</feature>
<dbReference type="RefSeq" id="XP_070919308.1">
    <property type="nucleotide sequence ID" value="XM_071063207.1"/>
</dbReference>
<comment type="caution">
    <text evidence="7">The sequence shown here is derived from an EMBL/GenBank/DDBJ whole genome shotgun (WGS) entry which is preliminary data.</text>
</comment>
<dbReference type="Proteomes" id="UP001628179">
    <property type="component" value="Unassembled WGS sequence"/>
</dbReference>